<accession>A0A9N8RT71</accession>
<organism evidence="1 2">
    <name type="scientific">Paraburkholderia saeva</name>
    <dbReference type="NCBI Taxonomy" id="2777537"/>
    <lineage>
        <taxon>Bacteria</taxon>
        <taxon>Pseudomonadati</taxon>
        <taxon>Pseudomonadota</taxon>
        <taxon>Betaproteobacteria</taxon>
        <taxon>Burkholderiales</taxon>
        <taxon>Burkholderiaceae</taxon>
        <taxon>Paraburkholderia</taxon>
    </lineage>
</organism>
<evidence type="ECO:0000313" key="2">
    <source>
        <dbReference type="Proteomes" id="UP000789704"/>
    </source>
</evidence>
<sequence>MANYSKNIIERLTNRGPNVGYCAICRTHGPLTKDHVPPKGCGNINDSIISHVYGNNSEKPGRPLLSQGGSHFRTICGRCNNTLLGTEYDWALSDTVCAIEAYFQRASASRLTLPRTQLFDYQPNRFLRSVIGHLLAANAVPDVTEKDRAIPLDDALRAYVLDPSATLSDQVCVYYWFYPHRRRVVMKHSAMGFCGGNGAAIYGHVFKFFPFGFWVVWDEHGDRSNHFNLRRLADSTPTISASARLVLDLSQLPPADFPEAPTDNGMWLVTDYLVSQAEDRTKPVTPI</sequence>
<protein>
    <submittedName>
        <fullName evidence="1">Uncharacterized protein</fullName>
    </submittedName>
</protein>
<evidence type="ECO:0000313" key="1">
    <source>
        <dbReference type="EMBL" id="CAG4890622.1"/>
    </source>
</evidence>
<dbReference type="Proteomes" id="UP000789704">
    <property type="component" value="Unassembled WGS sequence"/>
</dbReference>
<name>A0A9N8RT71_9BURK</name>
<comment type="caution">
    <text evidence="1">The sequence shown here is derived from an EMBL/GenBank/DDBJ whole genome shotgun (WGS) entry which is preliminary data.</text>
</comment>
<proteinExistence type="predicted"/>
<dbReference type="AlphaFoldDB" id="A0A9N8RT71"/>
<keyword evidence="2" id="KW-1185">Reference proteome</keyword>
<reference evidence="1" key="1">
    <citation type="submission" date="2021-04" db="EMBL/GenBank/DDBJ databases">
        <authorList>
            <person name="Vanwijnsberghe S."/>
        </authorList>
    </citation>
    <scope>NUCLEOTIDE SEQUENCE</scope>
    <source>
        <strain evidence="1">LMG 31841</strain>
    </source>
</reference>
<dbReference type="EMBL" id="CAJQZC010000002">
    <property type="protein sequence ID" value="CAG4890622.1"/>
    <property type="molecule type" value="Genomic_DNA"/>
</dbReference>
<gene>
    <name evidence="1" type="ORF">LMG31841_01167</name>
</gene>